<feature type="region of interest" description="Disordered" evidence="1">
    <location>
        <begin position="40"/>
        <end position="64"/>
    </location>
</feature>
<sequence>MLQKSLEAAPLATEKNGLIIALMVRVDGLKATSLIFGRGPATTTTTTTTSTTTAATSTTEESVEAEDELARPIQWLWPSLCRLVYVTQFEARPTTTAEALGMAVSGMLCGRNGAGALWL</sequence>
<proteinExistence type="predicted"/>
<gene>
    <name evidence="2" type="ORF">ZHAS_00012448</name>
</gene>
<reference evidence="3" key="2">
    <citation type="submission" date="2020-05" db="UniProtKB">
        <authorList>
            <consortium name="EnsemblMetazoa"/>
        </authorList>
    </citation>
    <scope>IDENTIFICATION</scope>
</reference>
<dbReference type="EMBL" id="KE525278">
    <property type="protein sequence ID" value="KFB44567.1"/>
    <property type="molecule type" value="Genomic_DNA"/>
</dbReference>
<evidence type="ECO:0000256" key="1">
    <source>
        <dbReference type="SAM" id="MobiDB-lite"/>
    </source>
</evidence>
<accession>A0A084W2X3</accession>
<feature type="compositionally biased region" description="Low complexity" evidence="1">
    <location>
        <begin position="41"/>
        <end position="59"/>
    </location>
</feature>
<dbReference type="EMBL" id="ATLV01019716">
    <property type="status" value="NOT_ANNOTATED_CDS"/>
    <property type="molecule type" value="Genomic_DNA"/>
</dbReference>
<keyword evidence="4" id="KW-1185">Reference proteome</keyword>
<protein>
    <submittedName>
        <fullName evidence="2 3">Uncharacterized protein</fullName>
    </submittedName>
</protein>
<dbReference type="AlphaFoldDB" id="A0A084W2X3"/>
<dbReference type="EnsemblMetazoa" id="ASIC012448-RA">
    <property type="protein sequence ID" value="ASIC012448-PA"/>
    <property type="gene ID" value="ASIC012448"/>
</dbReference>
<evidence type="ECO:0000313" key="4">
    <source>
        <dbReference type="Proteomes" id="UP000030765"/>
    </source>
</evidence>
<reference evidence="2 4" key="1">
    <citation type="journal article" date="2014" name="BMC Genomics">
        <title>Genome sequence of Anopheles sinensis provides insight into genetics basis of mosquito competence for malaria parasites.</title>
        <authorList>
            <person name="Zhou D."/>
            <person name="Zhang D."/>
            <person name="Ding G."/>
            <person name="Shi L."/>
            <person name="Hou Q."/>
            <person name="Ye Y."/>
            <person name="Xu Y."/>
            <person name="Zhou H."/>
            <person name="Xiong C."/>
            <person name="Li S."/>
            <person name="Yu J."/>
            <person name="Hong S."/>
            <person name="Yu X."/>
            <person name="Zou P."/>
            <person name="Chen C."/>
            <person name="Chang X."/>
            <person name="Wang W."/>
            <person name="Lv Y."/>
            <person name="Sun Y."/>
            <person name="Ma L."/>
            <person name="Shen B."/>
            <person name="Zhu C."/>
        </authorList>
    </citation>
    <scope>NUCLEOTIDE SEQUENCE [LARGE SCALE GENOMIC DNA]</scope>
</reference>
<evidence type="ECO:0000313" key="3">
    <source>
        <dbReference type="EnsemblMetazoa" id="ASIC012448-PA"/>
    </source>
</evidence>
<dbReference type="Proteomes" id="UP000030765">
    <property type="component" value="Unassembled WGS sequence"/>
</dbReference>
<name>A0A084W2X3_ANOSI</name>
<dbReference type="VEuPathDB" id="VectorBase:ASIC012448"/>
<organism evidence="2">
    <name type="scientific">Anopheles sinensis</name>
    <name type="common">Mosquito</name>
    <dbReference type="NCBI Taxonomy" id="74873"/>
    <lineage>
        <taxon>Eukaryota</taxon>
        <taxon>Metazoa</taxon>
        <taxon>Ecdysozoa</taxon>
        <taxon>Arthropoda</taxon>
        <taxon>Hexapoda</taxon>
        <taxon>Insecta</taxon>
        <taxon>Pterygota</taxon>
        <taxon>Neoptera</taxon>
        <taxon>Endopterygota</taxon>
        <taxon>Diptera</taxon>
        <taxon>Nematocera</taxon>
        <taxon>Culicoidea</taxon>
        <taxon>Culicidae</taxon>
        <taxon>Anophelinae</taxon>
        <taxon>Anopheles</taxon>
    </lineage>
</organism>
<evidence type="ECO:0000313" key="2">
    <source>
        <dbReference type="EMBL" id="KFB44567.1"/>
    </source>
</evidence>